<sequence>MGAVDNVLSSLFMVGVSKGFFLKHGMDVELKLFKSGQELAKALASGDIQFGTSAVNNFQTELQAGIRNVAFMSIMGDNASLTADTPLAIVAAPGSGITKPADLKGKTIGLSLGGTAELYLRQVLKKAGLRAEDVKMVQVPPANSVTAIKTKQVDALSLWEPWQTQVLREVPGSVEVVRGGGYLGYIIFGLTKEETFRQRPDLVKKVVIGFAETAAWVRQNPDEAGAVVATWISGLDPKIAGEAMRNVPFDIRITNFTKEVWDSSNQMLIEQGKLNAPVPMEGHFDTTVLREVVEEHPEWFSDLKSAELLDLKLP</sequence>
<accession>A0ABZ0QS26</accession>
<feature type="domain" description="Solute-binding protein family 3/N-terminal" evidence="4">
    <location>
        <begin position="11"/>
        <end position="224"/>
    </location>
</feature>
<keyword evidence="6" id="KW-1185">Reference proteome</keyword>
<comment type="similarity">
    <text evidence="2">Belongs to the bacterial solute-binding protein SsuA/TauA family.</text>
</comment>
<dbReference type="InterPro" id="IPR015168">
    <property type="entry name" value="SsuA/THI5"/>
</dbReference>
<evidence type="ECO:0000256" key="2">
    <source>
        <dbReference type="ARBA" id="ARBA00010742"/>
    </source>
</evidence>
<protein>
    <submittedName>
        <fullName evidence="5">ABC transporter substrate-binding protein</fullName>
    </submittedName>
</protein>
<dbReference type="PANTHER" id="PTHR30024">
    <property type="entry name" value="ALIPHATIC SULFONATES-BINDING PROTEIN-RELATED"/>
    <property type="match status" value="1"/>
</dbReference>
<dbReference type="InterPro" id="IPR001638">
    <property type="entry name" value="Solute-binding_3/MltF_N"/>
</dbReference>
<evidence type="ECO:0000259" key="4">
    <source>
        <dbReference type="SMART" id="SM00062"/>
    </source>
</evidence>
<comment type="subcellular location">
    <subcellularLocation>
        <location evidence="1">Periplasm</location>
    </subcellularLocation>
</comment>
<dbReference type="Proteomes" id="UP001304683">
    <property type="component" value="Chromosome"/>
</dbReference>
<reference evidence="5 6" key="1">
    <citation type="submission" date="2023-08" db="EMBL/GenBank/DDBJ databases">
        <title>Genome sequence of Thermaerobacter compostii strain Ins1, a spore-forming filamentous bacterium isolated from a deep geothermal reservoir.</title>
        <authorList>
            <person name="Bregnard D."/>
            <person name="Gonzalez D."/>
            <person name="Junier P."/>
        </authorList>
    </citation>
    <scope>NUCLEOTIDE SEQUENCE [LARGE SCALE GENOMIC DNA]</scope>
    <source>
        <strain evidence="5 6">Ins1</strain>
    </source>
</reference>
<proteinExistence type="inferred from homology"/>
<organism evidence="5 6">
    <name type="scientific">Thermaerobacter composti</name>
    <dbReference type="NCBI Taxonomy" id="554949"/>
    <lineage>
        <taxon>Bacteria</taxon>
        <taxon>Bacillati</taxon>
        <taxon>Bacillota</taxon>
        <taxon>Clostridia</taxon>
        <taxon>Eubacteriales</taxon>
        <taxon>Clostridiales Family XVII. Incertae Sedis</taxon>
        <taxon>Thermaerobacter</taxon>
    </lineage>
</organism>
<dbReference type="CDD" id="cd01008">
    <property type="entry name" value="PBP2_NrtA_SsuA_CpmA_like"/>
    <property type="match status" value="1"/>
</dbReference>
<dbReference type="Pfam" id="PF09084">
    <property type="entry name" value="NMT1"/>
    <property type="match status" value="1"/>
</dbReference>
<evidence type="ECO:0000313" key="6">
    <source>
        <dbReference type="Proteomes" id="UP001304683"/>
    </source>
</evidence>
<evidence type="ECO:0000256" key="3">
    <source>
        <dbReference type="ARBA" id="ARBA00022729"/>
    </source>
</evidence>
<dbReference type="SMART" id="SM00062">
    <property type="entry name" value="PBPb"/>
    <property type="match status" value="1"/>
</dbReference>
<evidence type="ECO:0000313" key="5">
    <source>
        <dbReference type="EMBL" id="WPD20310.1"/>
    </source>
</evidence>
<dbReference type="SUPFAM" id="SSF53850">
    <property type="entry name" value="Periplasmic binding protein-like II"/>
    <property type="match status" value="1"/>
</dbReference>
<dbReference type="Gene3D" id="3.40.190.10">
    <property type="entry name" value="Periplasmic binding protein-like II"/>
    <property type="match status" value="2"/>
</dbReference>
<dbReference type="RefSeq" id="WP_318751638.1">
    <property type="nucleotide sequence ID" value="NZ_CP132508.1"/>
</dbReference>
<dbReference type="PANTHER" id="PTHR30024:SF47">
    <property type="entry name" value="TAURINE-BINDING PERIPLASMIC PROTEIN"/>
    <property type="match status" value="1"/>
</dbReference>
<keyword evidence="3" id="KW-0732">Signal</keyword>
<name>A0ABZ0QS26_9FIRM</name>
<evidence type="ECO:0000256" key="1">
    <source>
        <dbReference type="ARBA" id="ARBA00004418"/>
    </source>
</evidence>
<dbReference type="EMBL" id="CP132508">
    <property type="protein sequence ID" value="WPD20310.1"/>
    <property type="molecule type" value="Genomic_DNA"/>
</dbReference>
<gene>
    <name evidence="5" type="ORF">Q5761_09140</name>
</gene>